<dbReference type="InterPro" id="IPR022551">
    <property type="entry name" value="BrxC"/>
</dbReference>
<reference evidence="1 2" key="1">
    <citation type="submission" date="2018-08" db="EMBL/GenBank/DDBJ databases">
        <title>Bacillus jemisoniae sp. nov., Bacillus chryseoplanitiae sp. nov., Bacillus resnikiae sp. nov., and Bacillus frankliniae sp. nov., isolated from Viking spacecraft and associated surfaces.</title>
        <authorList>
            <person name="Seuylemezian A."/>
            <person name="Vaishampayan P."/>
        </authorList>
    </citation>
    <scope>NUCLEOTIDE SEQUENCE [LARGE SCALE GENOMIC DNA]</scope>
    <source>
        <strain evidence="1 2">JJ-247</strain>
    </source>
</reference>
<dbReference type="AlphaFoldDB" id="A0A398B5R9"/>
<proteinExistence type="predicted"/>
<dbReference type="Pfam" id="PF11009">
    <property type="entry name" value="BrxC"/>
    <property type="match status" value="1"/>
</dbReference>
<dbReference type="NCBIfam" id="TIGR04019">
    <property type="entry name" value="B_thiol_YtxJ"/>
    <property type="match status" value="1"/>
</dbReference>
<comment type="caution">
    <text evidence="1">The sequence shown here is derived from an EMBL/GenBank/DDBJ whole genome shotgun (WGS) entry which is preliminary data.</text>
</comment>
<accession>A0A398B5R9</accession>
<dbReference type="EMBL" id="QWVT01000029">
    <property type="protein sequence ID" value="RID83106.1"/>
    <property type="molecule type" value="Genomic_DNA"/>
</dbReference>
<dbReference type="InterPro" id="IPR036249">
    <property type="entry name" value="Thioredoxin-like_sf"/>
</dbReference>
<sequence length="109" mass="12348">MLNKIETVADFTALTEQGQPFYLLKHSLTCPISQSAYEEFEKFSALPDAQCYYLAVQEARLLSGHIADEFQIKHESPQAIMFVGSNPVWHASHWKITESALLAAFEENK</sequence>
<dbReference type="RefSeq" id="WP_119113952.1">
    <property type="nucleotide sequence ID" value="NZ_CBCSEO010000003.1"/>
</dbReference>
<evidence type="ECO:0000313" key="2">
    <source>
        <dbReference type="Proteomes" id="UP000265816"/>
    </source>
</evidence>
<name>A0A398B5R9_9BACI</name>
<evidence type="ECO:0000313" key="1">
    <source>
        <dbReference type="EMBL" id="RID83106.1"/>
    </source>
</evidence>
<organism evidence="1 2">
    <name type="scientific">Mesobacillus zeae</name>
    <dbReference type="NCBI Taxonomy" id="1917180"/>
    <lineage>
        <taxon>Bacteria</taxon>
        <taxon>Bacillati</taxon>
        <taxon>Bacillota</taxon>
        <taxon>Bacilli</taxon>
        <taxon>Bacillales</taxon>
        <taxon>Bacillaceae</taxon>
        <taxon>Mesobacillus</taxon>
    </lineage>
</organism>
<dbReference type="OrthoDB" id="677051at2"/>
<protein>
    <submittedName>
        <fullName evidence="1">Bacillithiol system redox-active protein YtxJ</fullName>
    </submittedName>
</protein>
<dbReference type="SUPFAM" id="SSF52833">
    <property type="entry name" value="Thioredoxin-like"/>
    <property type="match status" value="1"/>
</dbReference>
<dbReference type="Gene3D" id="3.40.30.10">
    <property type="entry name" value="Glutaredoxin"/>
    <property type="match status" value="1"/>
</dbReference>
<keyword evidence="2" id="KW-1185">Reference proteome</keyword>
<dbReference type="Proteomes" id="UP000265816">
    <property type="component" value="Unassembled WGS sequence"/>
</dbReference>
<gene>
    <name evidence="1" type="primary">ytxJ</name>
    <name evidence="1" type="ORF">D1970_16425</name>
</gene>